<dbReference type="EMBL" id="MNVO01000024">
    <property type="protein sequence ID" value="OIO32933.1"/>
    <property type="molecule type" value="Genomic_DNA"/>
</dbReference>
<protein>
    <submittedName>
        <fullName evidence="2">Uncharacterized protein</fullName>
    </submittedName>
</protein>
<name>A0A1J4VDZ6_9BACT</name>
<evidence type="ECO:0000313" key="2">
    <source>
        <dbReference type="EMBL" id="OIO32933.1"/>
    </source>
</evidence>
<reference evidence="2 3" key="1">
    <citation type="journal article" date="2016" name="Environ. Microbiol.">
        <title>Genomic resolution of a cold subsurface aquifer community provides metabolic insights for novel microbes adapted to high CO concentrations.</title>
        <authorList>
            <person name="Probst A.J."/>
            <person name="Castelle C.J."/>
            <person name="Singh A."/>
            <person name="Brown C.T."/>
            <person name="Anantharaman K."/>
            <person name="Sharon I."/>
            <person name="Hug L.A."/>
            <person name="Burstein D."/>
            <person name="Emerson J.B."/>
            <person name="Thomas B.C."/>
            <person name="Banfield J.F."/>
        </authorList>
    </citation>
    <scope>NUCLEOTIDE SEQUENCE [LARGE SCALE GENOMIC DNA]</scope>
    <source>
        <strain evidence="2">CG1_02_47_685</strain>
    </source>
</reference>
<sequence>MNYERSNEEQSKEYRDTLAGKVKDMRNSNPENPEQARAKAGGYLEAVKKHDKNYDLALKSHLETQKSHLEENEIIADSRWQEKAMAEDKFNDDLVDEYIKEGKRKHSSSVALQKTDEKGYIDREAVGQELMDSLKAIDEAYENGVVLGDNFPFDYLHEKIDWTKYDSQALQKYVDELQERIGRIRYVFSQENLTTKRGKYAGINKVTRCDGSHEAESYHPTNFECDRKKDRPNFGSSKYNAVARAAIFREDAEARFRKVRLLLERFKRMPEQVDAAKKGDK</sequence>
<evidence type="ECO:0000313" key="3">
    <source>
        <dbReference type="Proteomes" id="UP000183206"/>
    </source>
</evidence>
<proteinExistence type="predicted"/>
<gene>
    <name evidence="2" type="ORF">AUJ44_01340</name>
</gene>
<evidence type="ECO:0000256" key="1">
    <source>
        <dbReference type="SAM" id="MobiDB-lite"/>
    </source>
</evidence>
<organism evidence="2 3">
    <name type="scientific">Candidatus Nomurabacteria bacterium CG1_02_47_685</name>
    <dbReference type="NCBI Taxonomy" id="1805282"/>
    <lineage>
        <taxon>Bacteria</taxon>
        <taxon>Candidatus Nomuraibacteriota</taxon>
    </lineage>
</organism>
<feature type="region of interest" description="Disordered" evidence="1">
    <location>
        <begin position="1"/>
        <end position="41"/>
    </location>
</feature>
<feature type="compositionally biased region" description="Basic and acidic residues" evidence="1">
    <location>
        <begin position="1"/>
        <end position="26"/>
    </location>
</feature>
<dbReference type="AlphaFoldDB" id="A0A1J4VDZ6"/>
<dbReference type="Proteomes" id="UP000183206">
    <property type="component" value="Unassembled WGS sequence"/>
</dbReference>
<comment type="caution">
    <text evidence="2">The sequence shown here is derived from an EMBL/GenBank/DDBJ whole genome shotgun (WGS) entry which is preliminary data.</text>
</comment>
<accession>A0A1J4VDZ6</accession>